<evidence type="ECO:0000256" key="4">
    <source>
        <dbReference type="ARBA" id="ARBA00022723"/>
    </source>
</evidence>
<dbReference type="NCBIfam" id="TIGR00131">
    <property type="entry name" value="gal_kin"/>
    <property type="match status" value="1"/>
</dbReference>
<feature type="binding site" evidence="11">
    <location>
        <position position="223"/>
    </location>
    <ligand>
        <name>substrate</name>
    </ligand>
</feature>
<dbReference type="PANTHER" id="PTHR10457:SF7">
    <property type="entry name" value="GALACTOKINASE-RELATED"/>
    <property type="match status" value="1"/>
</dbReference>
<dbReference type="PROSITE" id="PS00106">
    <property type="entry name" value="GALACTOKINASE"/>
    <property type="match status" value="1"/>
</dbReference>
<evidence type="ECO:0000256" key="7">
    <source>
        <dbReference type="ARBA" id="ARBA00022840"/>
    </source>
</evidence>
<dbReference type="Gene3D" id="3.30.70.890">
    <property type="entry name" value="GHMP kinase, C-terminal domain"/>
    <property type="match status" value="1"/>
</dbReference>
<comment type="similarity">
    <text evidence="1 11">Belongs to the GHMP kinase family. GalK subfamily.</text>
</comment>
<evidence type="ECO:0000256" key="1">
    <source>
        <dbReference type="ARBA" id="ARBA00006566"/>
    </source>
</evidence>
<feature type="domain" description="GHMP kinase C-terminal" evidence="14">
    <location>
        <begin position="284"/>
        <end position="361"/>
    </location>
</feature>
<feature type="site" description="Transition state stabilizer" evidence="11">
    <location>
        <position position="26"/>
    </location>
</feature>
<evidence type="ECO:0000313" key="17">
    <source>
        <dbReference type="Proteomes" id="UP000037109"/>
    </source>
</evidence>
<evidence type="ECO:0000256" key="3">
    <source>
        <dbReference type="ARBA" id="ARBA00022679"/>
    </source>
</evidence>
<dbReference type="PANTHER" id="PTHR10457">
    <property type="entry name" value="MEVALONATE KINASE/GALACTOKINASE"/>
    <property type="match status" value="1"/>
</dbReference>
<dbReference type="InterPro" id="IPR019539">
    <property type="entry name" value="GalKase_N"/>
</dbReference>
<keyword evidence="5 11" id="KW-0547">Nucleotide-binding</keyword>
<comment type="catalytic activity">
    <reaction evidence="11">
        <text>alpha-D-galactose + ATP = alpha-D-galactose 1-phosphate + ADP + H(+)</text>
        <dbReference type="Rhea" id="RHEA:13553"/>
        <dbReference type="ChEBI" id="CHEBI:15378"/>
        <dbReference type="ChEBI" id="CHEBI:28061"/>
        <dbReference type="ChEBI" id="CHEBI:30616"/>
        <dbReference type="ChEBI" id="CHEBI:58336"/>
        <dbReference type="ChEBI" id="CHEBI:456216"/>
        <dbReference type="EC" id="2.7.1.6"/>
    </reaction>
</comment>
<dbReference type="InterPro" id="IPR013750">
    <property type="entry name" value="GHMP_kinase_C_dom"/>
</dbReference>
<dbReference type="OrthoDB" id="250531at2"/>
<evidence type="ECO:0000256" key="2">
    <source>
        <dbReference type="ARBA" id="ARBA00022490"/>
    </source>
</evidence>
<dbReference type="InterPro" id="IPR014721">
    <property type="entry name" value="Ribsml_uS5_D2-typ_fold_subgr"/>
</dbReference>
<dbReference type="EC" id="2.7.1.6" evidence="11 12"/>
<evidence type="ECO:0000256" key="9">
    <source>
        <dbReference type="ARBA" id="ARBA00023144"/>
    </source>
</evidence>
<dbReference type="GO" id="GO:0005524">
    <property type="term" value="F:ATP binding"/>
    <property type="evidence" value="ECO:0007669"/>
    <property type="project" value="UniProtKB-UniRule"/>
</dbReference>
<dbReference type="RefSeq" id="WP_053435180.1">
    <property type="nucleotide sequence ID" value="NZ_LGUF01000007.1"/>
</dbReference>
<feature type="domain" description="GHMP kinase N-terminal" evidence="13">
    <location>
        <begin position="92"/>
        <end position="181"/>
    </location>
</feature>
<comment type="caution">
    <text evidence="11">Lacks conserved residue(s) required for the propagation of feature annotation.</text>
</comment>
<dbReference type="InterPro" id="IPR020568">
    <property type="entry name" value="Ribosomal_Su5_D2-typ_SF"/>
</dbReference>
<dbReference type="Pfam" id="PF08544">
    <property type="entry name" value="GHMP_kinases_C"/>
    <property type="match status" value="1"/>
</dbReference>
<evidence type="ECO:0000256" key="12">
    <source>
        <dbReference type="NCBIfam" id="TIGR00131"/>
    </source>
</evidence>
<dbReference type="Pfam" id="PF10509">
    <property type="entry name" value="GalKase_gal_bdg"/>
    <property type="match status" value="1"/>
</dbReference>
<dbReference type="AlphaFoldDB" id="A0A0M0GEA3"/>
<gene>
    <name evidence="11" type="primary">galK</name>
    <name evidence="16" type="ORF">AF332_13970</name>
</gene>
<dbReference type="GO" id="GO:0006012">
    <property type="term" value="P:galactose metabolic process"/>
    <property type="evidence" value="ECO:0007669"/>
    <property type="project" value="UniProtKB-UniRule"/>
</dbReference>
<dbReference type="PIRSF" id="PIRSF000530">
    <property type="entry name" value="Galactokinase"/>
    <property type="match status" value="1"/>
</dbReference>
<dbReference type="InterPro" id="IPR000705">
    <property type="entry name" value="Galactokinase"/>
</dbReference>
<comment type="function">
    <text evidence="11">Catalyzes the transfer of the gamma-phosphate of ATP to D-galactose to form alpha-D-galactose-1-phosphate (Gal-1-P).</text>
</comment>
<keyword evidence="7 11" id="KW-0067">ATP-binding</keyword>
<dbReference type="GO" id="GO:0000287">
    <property type="term" value="F:magnesium ion binding"/>
    <property type="evidence" value="ECO:0007669"/>
    <property type="project" value="UniProtKB-UniRule"/>
</dbReference>
<evidence type="ECO:0000256" key="8">
    <source>
        <dbReference type="ARBA" id="ARBA00022842"/>
    </source>
</evidence>
<dbReference type="HAMAP" id="MF_00246">
    <property type="entry name" value="Galactokinase"/>
    <property type="match status" value="1"/>
</dbReference>
<evidence type="ECO:0000256" key="11">
    <source>
        <dbReference type="HAMAP-Rule" id="MF_00246"/>
    </source>
</evidence>
<keyword evidence="9 11" id="KW-0299">Galactose metabolism</keyword>
<feature type="binding site" evidence="11">
    <location>
        <begin position="32"/>
        <end position="35"/>
    </location>
    <ligand>
        <name>substrate</name>
    </ligand>
</feature>
<dbReference type="Proteomes" id="UP000037109">
    <property type="component" value="Unassembled WGS sequence"/>
</dbReference>
<feature type="binding site" evidence="11">
    <location>
        <position position="129"/>
    </location>
    <ligand>
        <name>Mg(2+)</name>
        <dbReference type="ChEBI" id="CHEBI:18420"/>
    </ligand>
</feature>
<keyword evidence="3 11" id="KW-0808">Transferase</keyword>
<dbReference type="NCBIfam" id="NF003705">
    <property type="entry name" value="PRK05322.1"/>
    <property type="match status" value="1"/>
</dbReference>
<feature type="active site" description="Proton acceptor" evidence="11">
    <location>
        <position position="173"/>
    </location>
</feature>
<evidence type="ECO:0000259" key="13">
    <source>
        <dbReference type="Pfam" id="PF00288"/>
    </source>
</evidence>
<feature type="binding site" evidence="11">
    <location>
        <position position="161"/>
    </location>
    <ligand>
        <name>Mg(2+)</name>
        <dbReference type="ChEBI" id="CHEBI:18420"/>
    </ligand>
</feature>
<dbReference type="PRINTS" id="PR00473">
    <property type="entry name" value="GALCTOKINASE"/>
</dbReference>
<protein>
    <recommendedName>
        <fullName evidence="11 12">Galactokinase</fullName>
        <ecNumber evidence="11 12">2.7.1.6</ecNumber>
    </recommendedName>
    <alternativeName>
        <fullName evidence="11">Galactose kinase</fullName>
    </alternativeName>
</protein>
<dbReference type="SUPFAM" id="SSF54211">
    <property type="entry name" value="Ribosomal protein S5 domain 2-like"/>
    <property type="match status" value="1"/>
</dbReference>
<dbReference type="EMBL" id="LGUF01000007">
    <property type="protein sequence ID" value="KON87827.1"/>
    <property type="molecule type" value="Genomic_DNA"/>
</dbReference>
<keyword evidence="2 11" id="KW-0963">Cytoplasm</keyword>
<sequence>MEVAIRLFNEKFGHFGEMQTYFAPGRVNLIGEHTDYNGGYVFPCALSVGTYAIARKRSDGKIRMYSTNFSELGVVEVEIGHLQYDMDHSWANYPKGVIVTFQRHGCCIENGFDVVYLGNIPNKAGLSSSASIELVTAVLLNDLFHLNLDMLTMVKLSQQAENQYIGVNCGIMDQFAIGMGKKDHAILLDCQTLDYTYSPIMLADLELIIANTNKSRGLADSKYNERRTECELALADLQTVLSVNSLGEVSVQEFEAFKTHIKSDLFRKRAKHAVYENDRTKQAVQKMKNGDMAGLGLLMNQSHLSLRYDYEVSSKELDILVEAAWKEGAIGARMTGAGFGGCTINIIEKQNVTSFRENVGRIYYENLGFQADFYQVQIGSGARKIN</sequence>
<keyword evidence="10 11" id="KW-0119">Carbohydrate metabolism</keyword>
<feature type="domain" description="Galactokinase N-terminal" evidence="15">
    <location>
        <begin position="7"/>
        <end position="56"/>
    </location>
</feature>
<dbReference type="InterPro" id="IPR036554">
    <property type="entry name" value="GHMP_kinase_C_sf"/>
</dbReference>
<evidence type="ECO:0000256" key="10">
    <source>
        <dbReference type="ARBA" id="ARBA00023277"/>
    </source>
</evidence>
<dbReference type="STRING" id="1459.AF332_13970"/>
<dbReference type="SUPFAM" id="SSF55060">
    <property type="entry name" value="GHMP Kinase, C-terminal domain"/>
    <property type="match status" value="1"/>
</dbReference>
<name>A0A0M0GEA3_SPOGL</name>
<feature type="binding site" evidence="11">
    <location>
        <position position="66"/>
    </location>
    <ligand>
        <name>ATP</name>
        <dbReference type="ChEBI" id="CHEBI:30616"/>
    </ligand>
</feature>
<dbReference type="PRINTS" id="PR00959">
    <property type="entry name" value="MEVGALKINASE"/>
</dbReference>
<evidence type="ECO:0000259" key="15">
    <source>
        <dbReference type="Pfam" id="PF10509"/>
    </source>
</evidence>
<dbReference type="FunFam" id="3.30.230.10:FF:000017">
    <property type="entry name" value="Galactokinase"/>
    <property type="match status" value="1"/>
</dbReference>
<dbReference type="Gene3D" id="3.30.230.10">
    <property type="match status" value="1"/>
</dbReference>
<reference evidence="17" key="1">
    <citation type="submission" date="2015-07" db="EMBL/GenBank/DDBJ databases">
        <title>Fjat-10036 dsm4.</title>
        <authorList>
            <person name="Liu B."/>
            <person name="Wang J."/>
            <person name="Zhu Y."/>
            <person name="Liu G."/>
            <person name="Chen Q."/>
            <person name="Chen Z."/>
            <person name="Lan J."/>
            <person name="Che J."/>
            <person name="Ge C."/>
            <person name="Shi H."/>
            <person name="Pan Z."/>
            <person name="Liu X."/>
        </authorList>
    </citation>
    <scope>NUCLEOTIDE SEQUENCE [LARGE SCALE GENOMIC DNA]</scope>
    <source>
        <strain evidence="17">DSM 4</strain>
    </source>
</reference>
<keyword evidence="17" id="KW-1185">Reference proteome</keyword>
<comment type="pathway">
    <text evidence="11">Carbohydrate metabolism; galactose metabolism.</text>
</comment>
<dbReference type="InterPro" id="IPR006204">
    <property type="entry name" value="GHMP_kinase_N_dom"/>
</dbReference>
<dbReference type="Pfam" id="PF00288">
    <property type="entry name" value="GHMP_kinases_N"/>
    <property type="match status" value="1"/>
</dbReference>
<proteinExistence type="inferred from homology"/>
<keyword evidence="6 11" id="KW-0418">Kinase</keyword>
<dbReference type="PATRIC" id="fig|1459.3.peg.3020"/>
<keyword evidence="4 11" id="KW-0479">Metal-binding</keyword>
<dbReference type="GO" id="GO:0005829">
    <property type="term" value="C:cytosol"/>
    <property type="evidence" value="ECO:0007669"/>
    <property type="project" value="TreeGrafter"/>
</dbReference>
<dbReference type="FunFam" id="3.30.70.890:FF:000001">
    <property type="entry name" value="Galactokinase"/>
    <property type="match status" value="1"/>
</dbReference>
<dbReference type="InterPro" id="IPR006206">
    <property type="entry name" value="Mevalonate/galactokinase"/>
</dbReference>
<evidence type="ECO:0000313" key="16">
    <source>
        <dbReference type="EMBL" id="KON87827.1"/>
    </source>
</evidence>
<evidence type="ECO:0000256" key="5">
    <source>
        <dbReference type="ARBA" id="ARBA00022741"/>
    </source>
</evidence>
<comment type="caution">
    <text evidence="16">The sequence shown here is derived from an EMBL/GenBank/DDBJ whole genome shotgun (WGS) entry which is preliminary data.</text>
</comment>
<evidence type="ECO:0000256" key="6">
    <source>
        <dbReference type="ARBA" id="ARBA00022777"/>
    </source>
</evidence>
<dbReference type="UniPathway" id="UPA00214"/>
<accession>A0A0M0GEA3</accession>
<dbReference type="GO" id="GO:0004335">
    <property type="term" value="F:galactokinase activity"/>
    <property type="evidence" value="ECO:0007669"/>
    <property type="project" value="UniProtKB-UniRule"/>
</dbReference>
<comment type="subcellular location">
    <subcellularLocation>
        <location evidence="11">Cytoplasm</location>
    </subcellularLocation>
</comment>
<dbReference type="InterPro" id="IPR019741">
    <property type="entry name" value="Galactokinase_CS"/>
</dbReference>
<organism evidence="16 17">
    <name type="scientific">Sporosarcina globispora</name>
    <name type="common">Bacillus globisporus</name>
    <dbReference type="NCBI Taxonomy" id="1459"/>
    <lineage>
        <taxon>Bacteria</taxon>
        <taxon>Bacillati</taxon>
        <taxon>Bacillota</taxon>
        <taxon>Bacilli</taxon>
        <taxon>Bacillales</taxon>
        <taxon>Caryophanaceae</taxon>
        <taxon>Sporosarcina</taxon>
    </lineage>
</organism>
<evidence type="ECO:0000259" key="14">
    <source>
        <dbReference type="Pfam" id="PF08544"/>
    </source>
</evidence>
<keyword evidence="8 11" id="KW-0460">Magnesium</keyword>
<dbReference type="InterPro" id="IPR022963">
    <property type="entry name" value="Galactokinase_bac"/>
</dbReference>